<dbReference type="GeneID" id="120894417"/>
<evidence type="ECO:0000256" key="2">
    <source>
        <dbReference type="ARBA" id="ARBA00008098"/>
    </source>
</evidence>
<evidence type="ECO:0000313" key="9">
    <source>
        <dbReference type="EnsemblMetazoa" id="AARA007908-PA"/>
    </source>
</evidence>
<dbReference type="VEuPathDB" id="VectorBase:AARA007908"/>
<proteinExistence type="inferred from homology"/>
<evidence type="ECO:0000256" key="4">
    <source>
        <dbReference type="ARBA" id="ARBA00022525"/>
    </source>
</evidence>
<dbReference type="InterPro" id="IPR036728">
    <property type="entry name" value="PBP_GOBP_sf"/>
</dbReference>
<accession>A0A182I2W1</accession>
<dbReference type="AlphaFoldDB" id="A0A182I2W1"/>
<dbReference type="GO" id="GO:0005576">
    <property type="term" value="C:extracellular region"/>
    <property type="evidence" value="ECO:0007669"/>
    <property type="project" value="UniProtKB-SubCell"/>
</dbReference>
<evidence type="ECO:0000256" key="3">
    <source>
        <dbReference type="ARBA" id="ARBA00022448"/>
    </source>
</evidence>
<evidence type="ECO:0000256" key="1">
    <source>
        <dbReference type="ARBA" id="ARBA00004613"/>
    </source>
</evidence>
<dbReference type="Pfam" id="PF22651">
    <property type="entry name" value="OBP47_like"/>
    <property type="match status" value="1"/>
</dbReference>
<dbReference type="Gene3D" id="1.10.238.270">
    <property type="match status" value="1"/>
</dbReference>
<protein>
    <recommendedName>
        <fullName evidence="8">OBP47-like domain-containing protein</fullName>
    </recommendedName>
</protein>
<keyword evidence="3" id="KW-0813">Transport</keyword>
<dbReference type="Proteomes" id="UP000075840">
    <property type="component" value="Unassembled WGS sequence"/>
</dbReference>
<dbReference type="GO" id="GO:0007608">
    <property type="term" value="P:sensory perception of smell"/>
    <property type="evidence" value="ECO:0007669"/>
    <property type="project" value="UniProtKB-KW"/>
</dbReference>
<keyword evidence="7" id="KW-1015">Disulfide bond</keyword>
<reference evidence="9" key="1">
    <citation type="submission" date="2022-08" db="UniProtKB">
        <authorList>
            <consortium name="EnsemblMetazoa"/>
        </authorList>
    </citation>
    <scope>IDENTIFICATION</scope>
    <source>
        <strain evidence="9">Dongola</strain>
    </source>
</reference>
<dbReference type="SUPFAM" id="SSF47565">
    <property type="entry name" value="Insect pheromone/odorant-binding proteins"/>
    <property type="match status" value="1"/>
</dbReference>
<dbReference type="PANTHER" id="PTHR21066">
    <property type="entry name" value="ODORANT-BINDING PROTEIN 59A-RELATED"/>
    <property type="match status" value="1"/>
</dbReference>
<organism evidence="9 10">
    <name type="scientific">Anopheles arabiensis</name>
    <name type="common">Mosquito</name>
    <dbReference type="NCBI Taxonomy" id="7173"/>
    <lineage>
        <taxon>Eukaryota</taxon>
        <taxon>Metazoa</taxon>
        <taxon>Ecdysozoa</taxon>
        <taxon>Arthropoda</taxon>
        <taxon>Hexapoda</taxon>
        <taxon>Insecta</taxon>
        <taxon>Pterygota</taxon>
        <taxon>Neoptera</taxon>
        <taxon>Endopterygota</taxon>
        <taxon>Diptera</taxon>
        <taxon>Nematocera</taxon>
        <taxon>Culicoidea</taxon>
        <taxon>Culicidae</taxon>
        <taxon>Anophelinae</taxon>
        <taxon>Anopheles</taxon>
    </lineage>
</organism>
<evidence type="ECO:0000256" key="6">
    <source>
        <dbReference type="ARBA" id="ARBA00022725"/>
    </source>
</evidence>
<dbReference type="VEuPathDB" id="VectorBase:AARA21_003196"/>
<dbReference type="InterPro" id="IPR054577">
    <property type="entry name" value="OBP47-like_dom"/>
</dbReference>
<dbReference type="GO" id="GO:0005549">
    <property type="term" value="F:odorant binding"/>
    <property type="evidence" value="ECO:0007669"/>
    <property type="project" value="InterPro"/>
</dbReference>
<name>A0A182I2W1_ANOAR</name>
<evidence type="ECO:0000256" key="5">
    <source>
        <dbReference type="ARBA" id="ARBA00022606"/>
    </source>
</evidence>
<comment type="similarity">
    <text evidence="2">Belongs to the PBP/GOBP family.</text>
</comment>
<comment type="subcellular location">
    <subcellularLocation>
        <location evidence="1">Secreted</location>
    </subcellularLocation>
</comment>
<dbReference type="EMBL" id="APCN01000188">
    <property type="status" value="NOT_ANNOTATED_CDS"/>
    <property type="molecule type" value="Genomic_DNA"/>
</dbReference>
<evidence type="ECO:0000259" key="8">
    <source>
        <dbReference type="Pfam" id="PF22651"/>
    </source>
</evidence>
<keyword evidence="10" id="KW-1185">Reference proteome</keyword>
<dbReference type="RefSeq" id="XP_040152911.1">
    <property type="nucleotide sequence ID" value="XM_040296977.1"/>
</dbReference>
<feature type="domain" description="OBP47-like" evidence="8">
    <location>
        <begin position="77"/>
        <end position="221"/>
    </location>
</feature>
<sequence length="228" mass="24826">MKYLQALDETQNDIKAAQKMLSTSSTILSGIQKNMAHLNLLQIGVLSLVGLSSVFADNPCLKGPPVPKNAAECCVTPFLVEPSAFMTCHSKWIGQTKRQMAMEGIPRGCCVAECVMNSTNLYSNGKIDREALTKLYLDSTKSMAPEWNKITLDAIDGCFKMADAIKDEIEAGAKLTPAFDGEQICHPISGTILACMGMTLFAECPAKLFTVNDDCNKLKSYHSKCPFL</sequence>
<dbReference type="PANTHER" id="PTHR21066:SF3">
    <property type="entry name" value="IP02236P"/>
    <property type="match status" value="1"/>
</dbReference>
<evidence type="ECO:0000313" key="10">
    <source>
        <dbReference type="Proteomes" id="UP000075840"/>
    </source>
</evidence>
<keyword evidence="5" id="KW-0716">Sensory transduction</keyword>
<dbReference type="InterPro" id="IPR052295">
    <property type="entry name" value="Odorant-binding_protein"/>
</dbReference>
<keyword evidence="6" id="KW-0552">Olfaction</keyword>
<keyword evidence="4" id="KW-0964">Secreted</keyword>
<dbReference type="EnsemblMetazoa" id="AARA007908-RA">
    <property type="protein sequence ID" value="AARA007908-PA"/>
    <property type="gene ID" value="AARA007908"/>
</dbReference>
<evidence type="ECO:0000256" key="7">
    <source>
        <dbReference type="ARBA" id="ARBA00023157"/>
    </source>
</evidence>
<dbReference type="KEGG" id="aara:120894417"/>